<feature type="region of interest" description="Disordered" evidence="1">
    <location>
        <begin position="204"/>
        <end position="228"/>
    </location>
</feature>
<dbReference type="Proteomes" id="UP000187151">
    <property type="component" value="Unassembled WGS sequence"/>
</dbReference>
<keyword evidence="3" id="KW-1185">Reference proteome</keyword>
<feature type="region of interest" description="Disordered" evidence="1">
    <location>
        <begin position="130"/>
        <end position="150"/>
    </location>
</feature>
<evidence type="ECO:0000313" key="3">
    <source>
        <dbReference type="Proteomes" id="UP000187151"/>
    </source>
</evidence>
<evidence type="ECO:0000256" key="1">
    <source>
        <dbReference type="SAM" id="MobiDB-lite"/>
    </source>
</evidence>
<dbReference type="RefSeq" id="WP_076046233.1">
    <property type="nucleotide sequence ID" value="NZ_MQUR01000075.1"/>
</dbReference>
<comment type="caution">
    <text evidence="2">The sequence shown here is derived from an EMBL/GenBank/DDBJ whole genome shotgun (WGS) entry which is preliminary data.</text>
</comment>
<accession>A0ABX3FWA9</accession>
<dbReference type="EMBL" id="MQUR01000075">
    <property type="protein sequence ID" value="OLZ59399.1"/>
    <property type="molecule type" value="Genomic_DNA"/>
</dbReference>
<protein>
    <submittedName>
        <fullName evidence="2">Uncharacterized protein</fullName>
    </submittedName>
</protein>
<feature type="region of interest" description="Disordered" evidence="1">
    <location>
        <begin position="58"/>
        <end position="87"/>
    </location>
</feature>
<organism evidence="2 3">
    <name type="scientific">Streptomyces amritsarensis</name>
    <dbReference type="NCBI Taxonomy" id="681158"/>
    <lineage>
        <taxon>Bacteria</taxon>
        <taxon>Bacillati</taxon>
        <taxon>Actinomycetota</taxon>
        <taxon>Actinomycetes</taxon>
        <taxon>Kitasatosporales</taxon>
        <taxon>Streptomycetaceae</taxon>
        <taxon>Streptomyces</taxon>
    </lineage>
</organism>
<sequence>MSTRPSGFEDRLKAALLARLPEVVPTPPARSFARRYGIPLAVGVATATVVAVMTLTGSTHTGSLPAGTPSRSASDAPEITREPDGSLRFAPPRQAQLPALADRLKELGVRAFAVPQLLPERQCTAIKGWVRGPQDDPAAGLSRGDDGHTLKVNPKAVPPGRTLVLTWTYYQPWWEGRQGLAFGILRDEHVPYCSVDFREAAEEAQRLGPPTLPPGVSVPTGAPAPISP</sequence>
<name>A0ABX3FWA9_9ACTN</name>
<gene>
    <name evidence="2" type="ORF">AVW11_26365</name>
</gene>
<reference evidence="2 3" key="1">
    <citation type="submission" date="2016-01" db="EMBL/GenBank/DDBJ databases">
        <title>Streptomyces amritsarensis strain MTCC 11845 genome sequencing and assembly.</title>
        <authorList>
            <person name="Sharma D."/>
            <person name="Nair G.R."/>
            <person name="Kaur G."/>
            <person name="Manhas R.K."/>
            <person name="Mayilraj S."/>
        </authorList>
    </citation>
    <scope>NUCLEOTIDE SEQUENCE [LARGE SCALE GENOMIC DNA]</scope>
    <source>
        <strain evidence="2 3">MTCC 11845</strain>
    </source>
</reference>
<evidence type="ECO:0000313" key="2">
    <source>
        <dbReference type="EMBL" id="OLZ59399.1"/>
    </source>
</evidence>
<proteinExistence type="predicted"/>